<accession>A0ABN0QSS5</accession>
<organism evidence="4 5">
    <name type="scientific">Mycobacterium ulcerans str. Harvey</name>
    <dbReference type="NCBI Taxonomy" id="1299332"/>
    <lineage>
        <taxon>Bacteria</taxon>
        <taxon>Bacillati</taxon>
        <taxon>Actinomycetota</taxon>
        <taxon>Actinomycetes</taxon>
        <taxon>Mycobacteriales</taxon>
        <taxon>Mycobacteriaceae</taxon>
        <taxon>Mycobacterium</taxon>
        <taxon>Mycobacterium ulcerans group</taxon>
    </lineage>
</organism>
<dbReference type="PROSITE" id="PS51635">
    <property type="entry name" value="PNPLA"/>
    <property type="match status" value="1"/>
</dbReference>
<keyword evidence="5" id="KW-1185">Reference proteome</keyword>
<comment type="caution">
    <text evidence="2">Lacks conserved residue(s) required for the propagation of feature annotation.</text>
</comment>
<feature type="short sequence motif" description="DGA/G" evidence="2">
    <location>
        <begin position="66"/>
        <end position="68"/>
    </location>
</feature>
<gene>
    <name evidence="4" type="ORF">I551_5796</name>
</gene>
<dbReference type="Pfam" id="PF01734">
    <property type="entry name" value="Patatin"/>
    <property type="match status" value="1"/>
</dbReference>
<dbReference type="Gene3D" id="3.40.1090.10">
    <property type="entry name" value="Cytosolic phospholipase A2 catalytic domain"/>
    <property type="match status" value="1"/>
</dbReference>
<dbReference type="SUPFAM" id="SSF52151">
    <property type="entry name" value="FabD/lysophospholipase-like"/>
    <property type="match status" value="1"/>
</dbReference>
<dbReference type="Proteomes" id="UP000020681">
    <property type="component" value="Unassembled WGS sequence"/>
</dbReference>
<evidence type="ECO:0000313" key="4">
    <source>
        <dbReference type="EMBL" id="EUA87718.1"/>
    </source>
</evidence>
<evidence type="ECO:0000259" key="3">
    <source>
        <dbReference type="PROSITE" id="PS51635"/>
    </source>
</evidence>
<protein>
    <submittedName>
        <fullName evidence="4">Patatin-like phospholipase family protein</fullName>
    </submittedName>
</protein>
<sequence length="115" mass="12289">MALLREAYSGRMVEELPKEFRCVSVDLLARQAVVHRRGPVAEVVGCSLRVPGLYPPQIYNGQLHVDGGVLNNLPVTALTRAEGPMIAVSVGLAETRPVASPDAAARYRCPALATP</sequence>
<dbReference type="EMBL" id="JAOL01000156">
    <property type="protein sequence ID" value="EUA87718.1"/>
    <property type="molecule type" value="Genomic_DNA"/>
</dbReference>
<reference evidence="4 5" key="1">
    <citation type="submission" date="2014-01" db="EMBL/GenBank/DDBJ databases">
        <authorList>
            <person name="Dobos K."/>
            <person name="Lenaerts A."/>
            <person name="Ordway D."/>
            <person name="DeGroote M.A."/>
            <person name="Parker T."/>
            <person name="Sizemore C."/>
            <person name="Tallon L.J."/>
            <person name="Sadzewicz L.K."/>
            <person name="Sengamalay N."/>
            <person name="Fraser C.M."/>
            <person name="Hine E."/>
            <person name="Shefchek K.A."/>
            <person name="Das S.P."/>
            <person name="Tettelin H."/>
        </authorList>
    </citation>
    <scope>NUCLEOTIDE SEQUENCE [LARGE SCALE GENOMIC DNA]</scope>
    <source>
        <strain evidence="4 5">Harvey</strain>
    </source>
</reference>
<keyword evidence="1" id="KW-0443">Lipid metabolism</keyword>
<proteinExistence type="predicted"/>
<dbReference type="InterPro" id="IPR016035">
    <property type="entry name" value="Acyl_Trfase/lysoPLipase"/>
</dbReference>
<feature type="domain" description="PNPLA" evidence="3">
    <location>
        <begin position="1"/>
        <end position="79"/>
    </location>
</feature>
<dbReference type="InterPro" id="IPR002641">
    <property type="entry name" value="PNPLA_dom"/>
</dbReference>
<evidence type="ECO:0000256" key="1">
    <source>
        <dbReference type="ARBA" id="ARBA00023098"/>
    </source>
</evidence>
<evidence type="ECO:0000256" key="2">
    <source>
        <dbReference type="PROSITE-ProRule" id="PRU01161"/>
    </source>
</evidence>
<name>A0ABN0QSS5_MYCUL</name>
<evidence type="ECO:0000313" key="5">
    <source>
        <dbReference type="Proteomes" id="UP000020681"/>
    </source>
</evidence>
<comment type="caution">
    <text evidence="4">The sequence shown here is derived from an EMBL/GenBank/DDBJ whole genome shotgun (WGS) entry which is preliminary data.</text>
</comment>